<name>A0A8H4II69_9PEZI</name>
<keyword evidence="1" id="KW-0489">Methyltransferase</keyword>
<keyword evidence="1" id="KW-0808">Transferase</keyword>
<dbReference type="OrthoDB" id="10061782at2759"/>
<sequence length="252" mass="27626">MNSSIKPEVGALDTSKGVAIYSPVVLRFLYDRFVLGVYFPYAWRCPTRTELIPFFKNNVSPEALPSSTPHATQRRLLDIGVGTGYFLEKAPLNNVSDLILVDLNPNCLDAASARARKAHPYLACSTVQADFLASGGLLLDSVGGNKFDAISVMLLLHCLPGPPSCKVSALVNLKNLLKKDNGVLFGATILGQGFPHNLFGRFLMWWHNSKGIFDNREDGVASFVKPLQNAFEDVRYRVVGTVLLFEARGPKV</sequence>
<dbReference type="EMBL" id="WWBZ02000082">
    <property type="protein sequence ID" value="KAF4301626.1"/>
    <property type="molecule type" value="Genomic_DNA"/>
</dbReference>
<dbReference type="Pfam" id="PF13489">
    <property type="entry name" value="Methyltransf_23"/>
    <property type="match status" value="1"/>
</dbReference>
<dbReference type="SUPFAM" id="SSF53335">
    <property type="entry name" value="S-adenosyl-L-methionine-dependent methyltransferases"/>
    <property type="match status" value="1"/>
</dbReference>
<keyword evidence="2" id="KW-1185">Reference proteome</keyword>
<protein>
    <submittedName>
        <fullName evidence="1">Methyltransferase type 12 protein</fullName>
    </submittedName>
</protein>
<dbReference type="AlphaFoldDB" id="A0A8H4II69"/>
<organism evidence="1 2">
    <name type="scientific">Botryosphaeria dothidea</name>
    <dbReference type="NCBI Taxonomy" id="55169"/>
    <lineage>
        <taxon>Eukaryota</taxon>
        <taxon>Fungi</taxon>
        <taxon>Dikarya</taxon>
        <taxon>Ascomycota</taxon>
        <taxon>Pezizomycotina</taxon>
        <taxon>Dothideomycetes</taxon>
        <taxon>Dothideomycetes incertae sedis</taxon>
        <taxon>Botryosphaeriales</taxon>
        <taxon>Botryosphaeriaceae</taxon>
        <taxon>Botryosphaeria</taxon>
    </lineage>
</organism>
<comment type="caution">
    <text evidence="1">The sequence shown here is derived from an EMBL/GenBank/DDBJ whole genome shotgun (WGS) entry which is preliminary data.</text>
</comment>
<dbReference type="CDD" id="cd02440">
    <property type="entry name" value="AdoMet_MTases"/>
    <property type="match status" value="1"/>
</dbReference>
<dbReference type="Gene3D" id="3.40.50.150">
    <property type="entry name" value="Vaccinia Virus protein VP39"/>
    <property type="match status" value="1"/>
</dbReference>
<dbReference type="Proteomes" id="UP000572817">
    <property type="component" value="Unassembled WGS sequence"/>
</dbReference>
<gene>
    <name evidence="1" type="ORF">GTA08_BOTSDO10688</name>
</gene>
<proteinExistence type="predicted"/>
<evidence type="ECO:0000313" key="1">
    <source>
        <dbReference type="EMBL" id="KAF4301626.1"/>
    </source>
</evidence>
<dbReference type="InterPro" id="IPR029063">
    <property type="entry name" value="SAM-dependent_MTases_sf"/>
</dbReference>
<dbReference type="GO" id="GO:0032259">
    <property type="term" value="P:methylation"/>
    <property type="evidence" value="ECO:0007669"/>
    <property type="project" value="UniProtKB-KW"/>
</dbReference>
<accession>A0A8H4II69</accession>
<dbReference type="GO" id="GO:0008168">
    <property type="term" value="F:methyltransferase activity"/>
    <property type="evidence" value="ECO:0007669"/>
    <property type="project" value="UniProtKB-KW"/>
</dbReference>
<reference evidence="1" key="1">
    <citation type="submission" date="2020-04" db="EMBL/GenBank/DDBJ databases">
        <title>Genome Assembly and Annotation of Botryosphaeria dothidea sdau 11-99, a Latent Pathogen of Apple Fruit Ring Rot in China.</title>
        <authorList>
            <person name="Yu C."/>
            <person name="Diao Y."/>
            <person name="Lu Q."/>
            <person name="Zhao J."/>
            <person name="Cui S."/>
            <person name="Peng C."/>
            <person name="He B."/>
            <person name="Liu H."/>
        </authorList>
    </citation>
    <scope>NUCLEOTIDE SEQUENCE [LARGE SCALE GENOMIC DNA]</scope>
    <source>
        <strain evidence="1">Sdau11-99</strain>
    </source>
</reference>
<evidence type="ECO:0000313" key="2">
    <source>
        <dbReference type="Proteomes" id="UP000572817"/>
    </source>
</evidence>